<keyword evidence="3" id="KW-1185">Reference proteome</keyword>
<evidence type="ECO:0000313" key="2">
    <source>
        <dbReference type="EMBL" id="BAK38319.1"/>
    </source>
</evidence>
<sequence length="340" mass="37441">MDVTVLGPQRRTSGAKAAVAELIPRGPVATINAGWRERESEDGELNAVLEGRMANLRLYQRWTELISTDPEYAAAERKLADELEEQQAVYALRLFHAVAALDQVNRRDKMPAVRAAAVADGIRQLRALDAWHLSEVAGSRHTFYRSIMIGERPNVLAHRRELREICQGSAGMVITGGHVGVLLHLMHVFGLAAMLTEPVITWSAGAMALSDRVVLFGANRPAGRRLPEVWAEGLGAYPGVLPFPQPRSRLPMHDPYQLALLARRFKPRTCLLVEEKSRLLLGEGRPLPTSARWVDRQGAVIVRGPEGDVEERPGVPVDPTGQPARRPAHADPVTLRRVGP</sequence>
<dbReference type="InterPro" id="IPR029062">
    <property type="entry name" value="Class_I_gatase-like"/>
</dbReference>
<reference evidence="2 3" key="1">
    <citation type="submission" date="2011-05" db="EMBL/GenBank/DDBJ databases">
        <title>Whole genome sequence of Microlunatus phosphovorus NM-1.</title>
        <authorList>
            <person name="Hosoyama A."/>
            <person name="Sasaki K."/>
            <person name="Harada T."/>
            <person name="Igarashi R."/>
            <person name="Kawakoshi A."/>
            <person name="Sasagawa M."/>
            <person name="Fukada J."/>
            <person name="Nakamura S."/>
            <person name="Katano Y."/>
            <person name="Hanada S."/>
            <person name="Kamagata Y."/>
            <person name="Nakamura N."/>
            <person name="Yamazaki S."/>
            <person name="Fujita N."/>
        </authorList>
    </citation>
    <scope>NUCLEOTIDE SEQUENCE [LARGE SCALE GENOMIC DNA]</scope>
    <source>
        <strain evidence="3">ATCC 700054 / DSM 10555 / JCM 9379 / NBRC 101784 / NCIMB 13414 / VKM Ac-1990 / NM-1</strain>
    </source>
</reference>
<dbReference type="Gene3D" id="3.40.50.880">
    <property type="match status" value="1"/>
</dbReference>
<evidence type="ECO:0000256" key="1">
    <source>
        <dbReference type="SAM" id="MobiDB-lite"/>
    </source>
</evidence>
<feature type="region of interest" description="Disordered" evidence="1">
    <location>
        <begin position="304"/>
        <end position="340"/>
    </location>
</feature>
<gene>
    <name evidence="2" type="ordered locus">MLP_53050</name>
</gene>
<dbReference type="AlphaFoldDB" id="F5XIT1"/>
<dbReference type="EMBL" id="AP012204">
    <property type="protein sequence ID" value="BAK38319.1"/>
    <property type="molecule type" value="Genomic_DNA"/>
</dbReference>
<protein>
    <submittedName>
        <fullName evidence="2">Uncharacterized protein</fullName>
    </submittedName>
</protein>
<proteinExistence type="predicted"/>
<dbReference type="KEGG" id="mph:MLP_53050"/>
<organism evidence="2 3">
    <name type="scientific">Microlunatus phosphovorus (strain ATCC 700054 / DSM 10555 / JCM 9379 / NBRC 101784 / NCIMB 13414 / VKM Ac-1990 / NM-1)</name>
    <dbReference type="NCBI Taxonomy" id="1032480"/>
    <lineage>
        <taxon>Bacteria</taxon>
        <taxon>Bacillati</taxon>
        <taxon>Actinomycetota</taxon>
        <taxon>Actinomycetes</taxon>
        <taxon>Propionibacteriales</taxon>
        <taxon>Propionibacteriaceae</taxon>
        <taxon>Microlunatus</taxon>
    </lineage>
</organism>
<evidence type="ECO:0000313" key="3">
    <source>
        <dbReference type="Proteomes" id="UP000007947"/>
    </source>
</evidence>
<dbReference type="eggNOG" id="COG3340">
    <property type="taxonomic scope" value="Bacteria"/>
</dbReference>
<dbReference type="STRING" id="1032480.MLP_53050"/>
<name>F5XIT1_MICPN</name>
<dbReference type="Proteomes" id="UP000007947">
    <property type="component" value="Chromosome"/>
</dbReference>
<dbReference type="HOGENOM" id="CLU_844071_0_0_11"/>
<dbReference type="RefSeq" id="WP_013866131.1">
    <property type="nucleotide sequence ID" value="NC_015635.1"/>
</dbReference>
<dbReference type="OrthoDB" id="4857326at2"/>
<accession>F5XIT1</accession>